<protein>
    <submittedName>
        <fullName evidence="5">Tetratricopeptide repeat protein</fullName>
    </submittedName>
</protein>
<keyword evidence="1" id="KW-0677">Repeat</keyword>
<dbReference type="Gene3D" id="1.25.40.10">
    <property type="entry name" value="Tetratricopeptide repeat domain"/>
    <property type="match status" value="1"/>
</dbReference>
<gene>
    <name evidence="5" type="ORF">KJB30_06640</name>
</gene>
<evidence type="ECO:0000313" key="5">
    <source>
        <dbReference type="EMBL" id="MBT1071452.1"/>
    </source>
</evidence>
<dbReference type="PANTHER" id="PTHR12558">
    <property type="entry name" value="CELL DIVISION CYCLE 16,23,27"/>
    <property type="match status" value="1"/>
</dbReference>
<accession>A0ABS5U708</accession>
<dbReference type="SMART" id="SM00028">
    <property type="entry name" value="TPR"/>
    <property type="match status" value="3"/>
</dbReference>
<evidence type="ECO:0000256" key="1">
    <source>
        <dbReference type="ARBA" id="ARBA00022737"/>
    </source>
</evidence>
<dbReference type="PANTHER" id="PTHR12558:SF13">
    <property type="entry name" value="CELL DIVISION CYCLE PROTEIN 27 HOMOLOG"/>
    <property type="match status" value="1"/>
</dbReference>
<dbReference type="InterPro" id="IPR013105">
    <property type="entry name" value="TPR_2"/>
</dbReference>
<evidence type="ECO:0000259" key="4">
    <source>
        <dbReference type="Pfam" id="PF13485"/>
    </source>
</evidence>
<feature type="repeat" description="TPR" evidence="3">
    <location>
        <begin position="99"/>
        <end position="132"/>
    </location>
</feature>
<evidence type="ECO:0000256" key="2">
    <source>
        <dbReference type="ARBA" id="ARBA00022803"/>
    </source>
</evidence>
<dbReference type="RefSeq" id="WP_214297210.1">
    <property type="nucleotide sequence ID" value="NZ_JAHDYS010000005.1"/>
</dbReference>
<sequence length="389" mass="44674">MLRGDYEKGIEQLRRAYLLFPYNETLKHNLAEGYAAFGHQFFKQKKYDKADDNFVKAMELYPEEAIYALLRGICTYHLKKYDVARHELERAHQKQSETVEILYYLGLVYYETNNRQQAVELWEQGLKLSPSRVEFEELLKKARKEMAVEAGMDRGHSSRFDLTYDSGVNAAFALAVLDVLENAANQVGAELGFFPVNRVPVAIYTRADFKIVTDSPEWSGGVYDGTIRLPFGATAEVTPQMRAVLFHEYAHVVIFEMTRGNCPIWLNEGVAEMFGRKEHNRPMGEFRQAIKKKSYMDFRKMESGFSGLTTPDASLAYQQSYAMVNYMVTNYGWHRVNGILSSLGNGMNIDEAVLQSFQDYSITYDTLILEWQKEMEKSFVQAPILVEGD</sequence>
<dbReference type="Pfam" id="PF07719">
    <property type="entry name" value="TPR_2"/>
    <property type="match status" value="1"/>
</dbReference>
<dbReference type="InterPro" id="IPR011990">
    <property type="entry name" value="TPR-like_helical_dom_sf"/>
</dbReference>
<dbReference type="InterPro" id="IPR019734">
    <property type="entry name" value="TPR_rpt"/>
</dbReference>
<dbReference type="EMBL" id="JAHDYS010000005">
    <property type="protein sequence ID" value="MBT1071452.1"/>
    <property type="molecule type" value="Genomic_DNA"/>
</dbReference>
<dbReference type="PROSITE" id="PS50293">
    <property type="entry name" value="TPR_REGION"/>
    <property type="match status" value="1"/>
</dbReference>
<feature type="repeat" description="TPR" evidence="3">
    <location>
        <begin position="31"/>
        <end position="64"/>
    </location>
</feature>
<dbReference type="Pfam" id="PF13485">
    <property type="entry name" value="Peptidase_MA_2"/>
    <property type="match status" value="1"/>
</dbReference>
<organism evidence="5 6">
    <name type="scientific">Pelotalea chapellei</name>
    <dbReference type="NCBI Taxonomy" id="44671"/>
    <lineage>
        <taxon>Bacteria</taxon>
        <taxon>Pseudomonadati</taxon>
        <taxon>Thermodesulfobacteriota</taxon>
        <taxon>Desulfuromonadia</taxon>
        <taxon>Geobacterales</taxon>
        <taxon>Geobacteraceae</taxon>
        <taxon>Pelotalea</taxon>
    </lineage>
</organism>
<dbReference type="Proteomes" id="UP000784128">
    <property type="component" value="Unassembled WGS sequence"/>
</dbReference>
<dbReference type="InterPro" id="IPR039568">
    <property type="entry name" value="Peptidase_MA-like_dom"/>
</dbReference>
<evidence type="ECO:0000256" key="3">
    <source>
        <dbReference type="PROSITE-ProRule" id="PRU00339"/>
    </source>
</evidence>
<name>A0ABS5U708_9BACT</name>
<keyword evidence="2 3" id="KW-0802">TPR repeat</keyword>
<dbReference type="Pfam" id="PF13432">
    <property type="entry name" value="TPR_16"/>
    <property type="match status" value="1"/>
</dbReference>
<keyword evidence="6" id="KW-1185">Reference proteome</keyword>
<dbReference type="PROSITE" id="PS50005">
    <property type="entry name" value="TPR"/>
    <property type="match status" value="2"/>
</dbReference>
<reference evidence="5 6" key="1">
    <citation type="submission" date="2021-05" db="EMBL/GenBank/DDBJ databases">
        <title>The draft genome of Geobacter chapellei DSM 13688.</title>
        <authorList>
            <person name="Xu Z."/>
            <person name="Masuda Y."/>
            <person name="Itoh H."/>
            <person name="Senoo K."/>
        </authorList>
    </citation>
    <scope>NUCLEOTIDE SEQUENCE [LARGE SCALE GENOMIC DNA]</scope>
    <source>
        <strain evidence="5 6">DSM 13688</strain>
    </source>
</reference>
<feature type="domain" description="Peptidase MA-like" evidence="4">
    <location>
        <begin position="199"/>
        <end position="372"/>
    </location>
</feature>
<proteinExistence type="predicted"/>
<comment type="caution">
    <text evidence="5">The sequence shown here is derived from an EMBL/GenBank/DDBJ whole genome shotgun (WGS) entry which is preliminary data.</text>
</comment>
<dbReference type="SUPFAM" id="SSF48452">
    <property type="entry name" value="TPR-like"/>
    <property type="match status" value="1"/>
</dbReference>
<evidence type="ECO:0000313" key="6">
    <source>
        <dbReference type="Proteomes" id="UP000784128"/>
    </source>
</evidence>